<proteinExistence type="predicted"/>
<evidence type="ECO:0000313" key="1">
    <source>
        <dbReference type="EMBL" id="SVE27708.1"/>
    </source>
</evidence>
<dbReference type="InterPro" id="IPR015424">
    <property type="entry name" value="PyrdxlP-dep_Trfase"/>
</dbReference>
<gene>
    <name evidence="1" type="ORF">METZ01_LOCUS480562</name>
</gene>
<dbReference type="InterPro" id="IPR015422">
    <property type="entry name" value="PyrdxlP-dep_Trfase_small"/>
</dbReference>
<dbReference type="Gene3D" id="3.90.1150.10">
    <property type="entry name" value="Aspartate Aminotransferase, domain 1"/>
    <property type="match status" value="1"/>
</dbReference>
<sequence>LVNFGDMSAIQVQRSLEARKILVRHLGGTPETQNSLRITIGTKEEMKRLVRAIAECL</sequence>
<accession>A0A383C7X7</accession>
<evidence type="ECO:0008006" key="2">
    <source>
        <dbReference type="Google" id="ProtNLM"/>
    </source>
</evidence>
<protein>
    <recommendedName>
        <fullName evidence="2">Aminotransferase class I/classII domain-containing protein</fullName>
    </recommendedName>
</protein>
<reference evidence="1" key="1">
    <citation type="submission" date="2018-05" db="EMBL/GenBank/DDBJ databases">
        <authorList>
            <person name="Lanie J.A."/>
            <person name="Ng W.-L."/>
            <person name="Kazmierczak K.M."/>
            <person name="Andrzejewski T.M."/>
            <person name="Davidsen T.M."/>
            <person name="Wayne K.J."/>
            <person name="Tettelin H."/>
            <person name="Glass J.I."/>
            <person name="Rusch D."/>
            <person name="Podicherti R."/>
            <person name="Tsui H.-C.T."/>
            <person name="Winkler M.E."/>
        </authorList>
    </citation>
    <scope>NUCLEOTIDE SEQUENCE</scope>
</reference>
<dbReference type="SUPFAM" id="SSF53383">
    <property type="entry name" value="PLP-dependent transferases"/>
    <property type="match status" value="1"/>
</dbReference>
<organism evidence="1">
    <name type="scientific">marine metagenome</name>
    <dbReference type="NCBI Taxonomy" id="408172"/>
    <lineage>
        <taxon>unclassified sequences</taxon>
        <taxon>metagenomes</taxon>
        <taxon>ecological metagenomes</taxon>
    </lineage>
</organism>
<dbReference type="AlphaFoldDB" id="A0A383C7X7"/>
<name>A0A383C7X7_9ZZZZ</name>
<feature type="non-terminal residue" evidence="1">
    <location>
        <position position="1"/>
    </location>
</feature>
<dbReference type="EMBL" id="UINC01206194">
    <property type="protein sequence ID" value="SVE27708.1"/>
    <property type="molecule type" value="Genomic_DNA"/>
</dbReference>